<comment type="caution">
    <text evidence="1">The sequence shown here is derived from an EMBL/GenBank/DDBJ whole genome shotgun (WGS) entry which is preliminary data.</text>
</comment>
<dbReference type="Proteomes" id="UP000324222">
    <property type="component" value="Unassembled WGS sequence"/>
</dbReference>
<reference evidence="1 2" key="1">
    <citation type="submission" date="2019-05" db="EMBL/GenBank/DDBJ databases">
        <title>Another draft genome of Portunus trituberculatus and its Hox gene families provides insights of decapod evolution.</title>
        <authorList>
            <person name="Jeong J.-H."/>
            <person name="Song I."/>
            <person name="Kim S."/>
            <person name="Choi T."/>
            <person name="Kim D."/>
            <person name="Ryu S."/>
            <person name="Kim W."/>
        </authorList>
    </citation>
    <scope>NUCLEOTIDE SEQUENCE [LARGE SCALE GENOMIC DNA]</scope>
    <source>
        <tissue evidence="1">Muscle</tissue>
    </source>
</reference>
<organism evidence="1 2">
    <name type="scientific">Portunus trituberculatus</name>
    <name type="common">Swimming crab</name>
    <name type="synonym">Neptunus trituberculatus</name>
    <dbReference type="NCBI Taxonomy" id="210409"/>
    <lineage>
        <taxon>Eukaryota</taxon>
        <taxon>Metazoa</taxon>
        <taxon>Ecdysozoa</taxon>
        <taxon>Arthropoda</taxon>
        <taxon>Crustacea</taxon>
        <taxon>Multicrustacea</taxon>
        <taxon>Malacostraca</taxon>
        <taxon>Eumalacostraca</taxon>
        <taxon>Eucarida</taxon>
        <taxon>Decapoda</taxon>
        <taxon>Pleocyemata</taxon>
        <taxon>Brachyura</taxon>
        <taxon>Eubrachyura</taxon>
        <taxon>Portunoidea</taxon>
        <taxon>Portunidae</taxon>
        <taxon>Portuninae</taxon>
        <taxon>Portunus</taxon>
    </lineage>
</organism>
<evidence type="ECO:0000313" key="1">
    <source>
        <dbReference type="EMBL" id="MPC35626.1"/>
    </source>
</evidence>
<protein>
    <submittedName>
        <fullName evidence="1">Uncharacterized protein</fullName>
    </submittedName>
</protein>
<proteinExistence type="predicted"/>
<gene>
    <name evidence="1" type="ORF">E2C01_029052</name>
</gene>
<evidence type="ECO:0000313" key="2">
    <source>
        <dbReference type="Proteomes" id="UP000324222"/>
    </source>
</evidence>
<dbReference type="AlphaFoldDB" id="A0A5B7EQZ0"/>
<keyword evidence="2" id="KW-1185">Reference proteome</keyword>
<name>A0A5B7EQZ0_PORTR</name>
<dbReference type="EMBL" id="VSRR010003314">
    <property type="protein sequence ID" value="MPC35626.1"/>
    <property type="molecule type" value="Genomic_DNA"/>
</dbReference>
<sequence>MKHLGKDQTLLAISGTPLSSPFGRRWRSCRQTYRFPEYCSLNGSDKSKPFRFTLGFDMD</sequence>
<accession>A0A5B7EQZ0</accession>